<dbReference type="InterPro" id="IPR035906">
    <property type="entry name" value="MetI-like_sf"/>
</dbReference>
<keyword evidence="3" id="KW-1003">Cell membrane</keyword>
<keyword evidence="4 7" id="KW-0812">Transmembrane</keyword>
<keyword evidence="6 7" id="KW-0472">Membrane</keyword>
<feature type="domain" description="ABC transmembrane type-1" evidence="8">
    <location>
        <begin position="73"/>
        <end position="288"/>
    </location>
</feature>
<keyword evidence="2 7" id="KW-0813">Transport</keyword>
<dbReference type="CDD" id="cd06261">
    <property type="entry name" value="TM_PBP2"/>
    <property type="match status" value="1"/>
</dbReference>
<dbReference type="Proteomes" id="UP000187172">
    <property type="component" value="Unassembled WGS sequence"/>
</dbReference>
<sequence length="300" mass="33813">MKTKSRIFRQNIPLIVMFVPVALFFIIFKYLPMGGLIIAFKDYSFRDGILGSPWAGLKNFEALFSQPQTLQIIRNTLVISILNIIIGFPFPILLAILLNEVRKSWFKRWTQTLVYIPHFMSWIVVGGIVVTLFAQEQGIVNEVLYRLFGFKVPFLYQQSSWLAVFLGSGIWKDAGWNAIIYMAALSSIDPALYEAAGLDGAGKLKQIWNVTIPGMLPTIILMLILSMGHFMEVGFDQIYILKNPVVSDISEVISTYIYRLGMQNGEFSLTTALGLFESAIALLLVLTTNKIAHKFGQGLW</sequence>
<evidence type="ECO:0000256" key="1">
    <source>
        <dbReference type="ARBA" id="ARBA00004651"/>
    </source>
</evidence>
<evidence type="ECO:0000256" key="5">
    <source>
        <dbReference type="ARBA" id="ARBA00022989"/>
    </source>
</evidence>
<dbReference type="STRING" id="297318.BK138_29945"/>
<proteinExistence type="inferred from homology"/>
<keyword evidence="5 7" id="KW-1133">Transmembrane helix</keyword>
<feature type="transmembrane region" description="Helical" evidence="7">
    <location>
        <begin position="12"/>
        <end position="31"/>
    </location>
</feature>
<dbReference type="Gene3D" id="1.10.3720.10">
    <property type="entry name" value="MetI-like"/>
    <property type="match status" value="1"/>
</dbReference>
<accession>A0A1R1EC79</accession>
<evidence type="ECO:0000256" key="2">
    <source>
        <dbReference type="ARBA" id="ARBA00022448"/>
    </source>
</evidence>
<dbReference type="SUPFAM" id="SSF161098">
    <property type="entry name" value="MetI-like"/>
    <property type="match status" value="1"/>
</dbReference>
<evidence type="ECO:0000256" key="7">
    <source>
        <dbReference type="RuleBase" id="RU363032"/>
    </source>
</evidence>
<name>A0A1R1EC79_9BACL</name>
<comment type="subcellular location">
    <subcellularLocation>
        <location evidence="1 7">Cell membrane</location>
        <topology evidence="1 7">Multi-pass membrane protein</topology>
    </subcellularLocation>
</comment>
<evidence type="ECO:0000256" key="3">
    <source>
        <dbReference type="ARBA" id="ARBA00022475"/>
    </source>
</evidence>
<dbReference type="AlphaFoldDB" id="A0A1R1EC79"/>
<dbReference type="PANTHER" id="PTHR43227:SF11">
    <property type="entry name" value="BLL4140 PROTEIN"/>
    <property type="match status" value="1"/>
</dbReference>
<dbReference type="InterPro" id="IPR050809">
    <property type="entry name" value="UgpAE/MalFG_permease"/>
</dbReference>
<organism evidence="9 10">
    <name type="scientific">Paenibacillus rhizosphaerae</name>
    <dbReference type="NCBI Taxonomy" id="297318"/>
    <lineage>
        <taxon>Bacteria</taxon>
        <taxon>Bacillati</taxon>
        <taxon>Bacillota</taxon>
        <taxon>Bacilli</taxon>
        <taxon>Bacillales</taxon>
        <taxon>Paenibacillaceae</taxon>
        <taxon>Paenibacillus</taxon>
    </lineage>
</organism>
<comment type="caution">
    <text evidence="9">The sequence shown here is derived from an EMBL/GenBank/DDBJ whole genome shotgun (WGS) entry which is preliminary data.</text>
</comment>
<dbReference type="PROSITE" id="PS50928">
    <property type="entry name" value="ABC_TM1"/>
    <property type="match status" value="1"/>
</dbReference>
<feature type="transmembrane region" description="Helical" evidence="7">
    <location>
        <begin position="154"/>
        <end position="171"/>
    </location>
</feature>
<feature type="transmembrane region" description="Helical" evidence="7">
    <location>
        <begin position="207"/>
        <end position="231"/>
    </location>
</feature>
<gene>
    <name evidence="9" type="ORF">BK138_29945</name>
</gene>
<evidence type="ECO:0000313" key="10">
    <source>
        <dbReference type="Proteomes" id="UP000187172"/>
    </source>
</evidence>
<protein>
    <submittedName>
        <fullName evidence="9">Protein lplB</fullName>
    </submittedName>
</protein>
<reference evidence="9 10" key="1">
    <citation type="submission" date="2016-11" db="EMBL/GenBank/DDBJ databases">
        <title>Paenibacillus species isolates.</title>
        <authorList>
            <person name="Beno S.M."/>
        </authorList>
    </citation>
    <scope>NUCLEOTIDE SEQUENCE [LARGE SCALE GENOMIC DNA]</scope>
    <source>
        <strain evidence="9 10">FSL R5-0378</strain>
    </source>
</reference>
<feature type="transmembrane region" description="Helical" evidence="7">
    <location>
        <begin position="77"/>
        <end position="101"/>
    </location>
</feature>
<dbReference type="GO" id="GO:0005886">
    <property type="term" value="C:plasma membrane"/>
    <property type="evidence" value="ECO:0007669"/>
    <property type="project" value="UniProtKB-SubCell"/>
</dbReference>
<dbReference type="RefSeq" id="WP_076175348.1">
    <property type="nucleotide sequence ID" value="NZ_MRTP01000014.1"/>
</dbReference>
<comment type="similarity">
    <text evidence="7">Belongs to the binding-protein-dependent transport system permease family.</text>
</comment>
<dbReference type="PANTHER" id="PTHR43227">
    <property type="entry name" value="BLL4140 PROTEIN"/>
    <property type="match status" value="1"/>
</dbReference>
<evidence type="ECO:0000313" key="9">
    <source>
        <dbReference type="EMBL" id="OMF49424.1"/>
    </source>
</evidence>
<evidence type="ECO:0000256" key="6">
    <source>
        <dbReference type="ARBA" id="ARBA00023136"/>
    </source>
</evidence>
<dbReference type="InterPro" id="IPR000515">
    <property type="entry name" value="MetI-like"/>
</dbReference>
<dbReference type="GO" id="GO:0055085">
    <property type="term" value="P:transmembrane transport"/>
    <property type="evidence" value="ECO:0007669"/>
    <property type="project" value="InterPro"/>
</dbReference>
<evidence type="ECO:0000256" key="4">
    <source>
        <dbReference type="ARBA" id="ARBA00022692"/>
    </source>
</evidence>
<feature type="transmembrane region" description="Helical" evidence="7">
    <location>
        <begin position="113"/>
        <end position="134"/>
    </location>
</feature>
<keyword evidence="10" id="KW-1185">Reference proteome</keyword>
<evidence type="ECO:0000259" key="8">
    <source>
        <dbReference type="PROSITE" id="PS50928"/>
    </source>
</evidence>
<dbReference type="EMBL" id="MRTP01000014">
    <property type="protein sequence ID" value="OMF49424.1"/>
    <property type="molecule type" value="Genomic_DNA"/>
</dbReference>
<feature type="transmembrane region" description="Helical" evidence="7">
    <location>
        <begin position="267"/>
        <end position="286"/>
    </location>
</feature>
<dbReference type="Pfam" id="PF00528">
    <property type="entry name" value="BPD_transp_1"/>
    <property type="match status" value="1"/>
</dbReference>